<evidence type="ECO:0000259" key="2">
    <source>
        <dbReference type="Pfam" id="PF17747"/>
    </source>
</evidence>
<gene>
    <name evidence="3" type="ORF">EZS28_025847</name>
</gene>
<dbReference type="AlphaFoldDB" id="A0A5J4V866"/>
<reference evidence="3 4" key="1">
    <citation type="submission" date="2019-03" db="EMBL/GenBank/DDBJ databases">
        <title>Single cell metagenomics reveals metabolic interactions within the superorganism composed of flagellate Streblomastix strix and complex community of Bacteroidetes bacteria on its surface.</title>
        <authorList>
            <person name="Treitli S.C."/>
            <person name="Kolisko M."/>
            <person name="Husnik F."/>
            <person name="Keeling P."/>
            <person name="Hampl V."/>
        </authorList>
    </citation>
    <scope>NUCLEOTIDE SEQUENCE [LARGE SCALE GENOMIC DNA]</scope>
    <source>
        <strain evidence="3">ST1C</strain>
    </source>
</reference>
<evidence type="ECO:0000313" key="4">
    <source>
        <dbReference type="Proteomes" id="UP000324800"/>
    </source>
</evidence>
<evidence type="ECO:0000256" key="1">
    <source>
        <dbReference type="SAM" id="MobiDB-lite"/>
    </source>
</evidence>
<dbReference type="InterPro" id="IPR040768">
    <property type="entry name" value="Vid27_PH"/>
</dbReference>
<feature type="domain" description="Vid27 PH-like" evidence="2">
    <location>
        <begin position="6"/>
        <end position="85"/>
    </location>
</feature>
<accession>A0A5J4V866</accession>
<organism evidence="3 4">
    <name type="scientific">Streblomastix strix</name>
    <dbReference type="NCBI Taxonomy" id="222440"/>
    <lineage>
        <taxon>Eukaryota</taxon>
        <taxon>Metamonada</taxon>
        <taxon>Preaxostyla</taxon>
        <taxon>Oxymonadida</taxon>
        <taxon>Streblomastigidae</taxon>
        <taxon>Streblomastix</taxon>
    </lineage>
</organism>
<protein>
    <recommendedName>
        <fullName evidence="2">Vid27 PH-like domain-containing protein</fullName>
    </recommendedName>
</protein>
<sequence>MENPKKIIEVDAELFTLNIQSGHFVIVDAEARLGICSSGSIGEEPAFKYDLAIHNKKGKILLLQRINSEMHLYFKSQEKSIIWAVPFEDTVLTLNATIKEPVDGTGGESAYELLRREFAIRLWEAQNKLPFSKCEDAECIIKSSTQNPPVSLEKEKEKENNEDEQTFNETIKKEKKRKR</sequence>
<evidence type="ECO:0000313" key="3">
    <source>
        <dbReference type="EMBL" id="KAA6378625.1"/>
    </source>
</evidence>
<dbReference type="Proteomes" id="UP000324800">
    <property type="component" value="Unassembled WGS sequence"/>
</dbReference>
<dbReference type="EMBL" id="SNRW01009026">
    <property type="protein sequence ID" value="KAA6378625.1"/>
    <property type="molecule type" value="Genomic_DNA"/>
</dbReference>
<name>A0A5J4V866_9EUKA</name>
<proteinExistence type="predicted"/>
<feature type="region of interest" description="Disordered" evidence="1">
    <location>
        <begin position="145"/>
        <end position="179"/>
    </location>
</feature>
<dbReference type="Pfam" id="PF17747">
    <property type="entry name" value="VID27_PH"/>
    <property type="match status" value="1"/>
</dbReference>
<comment type="caution">
    <text evidence="3">The sequence shown here is derived from an EMBL/GenBank/DDBJ whole genome shotgun (WGS) entry which is preliminary data.</text>
</comment>